<dbReference type="PANTHER" id="PTHR11533:SF21">
    <property type="entry name" value="AMINOPEPTIDASE"/>
    <property type="match status" value="1"/>
</dbReference>
<gene>
    <name evidence="19" type="ORF">QR680_002583</name>
</gene>
<dbReference type="Proteomes" id="UP001175271">
    <property type="component" value="Unassembled WGS sequence"/>
</dbReference>
<dbReference type="SUPFAM" id="SSF63737">
    <property type="entry name" value="Leukotriene A4 hydrolase N-terminal domain"/>
    <property type="match status" value="1"/>
</dbReference>
<feature type="active site" description="Proton acceptor" evidence="11">
    <location>
        <position position="454"/>
    </location>
</feature>
<feature type="domain" description="Homeobox" evidence="18">
    <location>
        <begin position="1157"/>
        <end position="1217"/>
    </location>
</feature>
<dbReference type="Gene3D" id="2.60.40.1730">
    <property type="entry name" value="tricorn interacting facor f3 domain"/>
    <property type="match status" value="1"/>
</dbReference>
<evidence type="ECO:0000256" key="15">
    <source>
        <dbReference type="RuleBase" id="RU000682"/>
    </source>
</evidence>
<protein>
    <recommendedName>
        <fullName evidence="18">Homeobox domain-containing protein</fullName>
    </recommendedName>
</protein>
<dbReference type="GO" id="GO:0008270">
    <property type="term" value="F:zinc ion binding"/>
    <property type="evidence" value="ECO:0007669"/>
    <property type="project" value="InterPro"/>
</dbReference>
<comment type="caution">
    <text evidence="19">The sequence shown here is derived from an EMBL/GenBank/DDBJ whole genome shotgun (WGS) entry which is preliminary data.</text>
</comment>
<keyword evidence="17" id="KW-0472">Membrane</keyword>
<keyword evidence="5" id="KW-0378">Hydrolase</keyword>
<evidence type="ECO:0000256" key="10">
    <source>
        <dbReference type="ARBA" id="ARBA00023242"/>
    </source>
</evidence>
<dbReference type="InterPro" id="IPR014782">
    <property type="entry name" value="Peptidase_M1_dom"/>
</dbReference>
<dbReference type="CDD" id="cd09601">
    <property type="entry name" value="M1_APN-Q_like"/>
    <property type="match status" value="1"/>
</dbReference>
<evidence type="ECO:0000256" key="9">
    <source>
        <dbReference type="ARBA" id="ARBA00023155"/>
    </source>
</evidence>
<dbReference type="PROSITE" id="PS00027">
    <property type="entry name" value="HOMEOBOX_1"/>
    <property type="match status" value="1"/>
</dbReference>
<comment type="subcellular location">
    <subcellularLocation>
        <location evidence="1 14 15">Nucleus</location>
    </subcellularLocation>
</comment>
<dbReference type="GO" id="GO:0043171">
    <property type="term" value="P:peptide catabolic process"/>
    <property type="evidence" value="ECO:0007669"/>
    <property type="project" value="TreeGrafter"/>
</dbReference>
<evidence type="ECO:0000256" key="1">
    <source>
        <dbReference type="ARBA" id="ARBA00004123"/>
    </source>
</evidence>
<dbReference type="InterPro" id="IPR034016">
    <property type="entry name" value="M1_APN-typ"/>
</dbReference>
<dbReference type="SUPFAM" id="SSF55486">
    <property type="entry name" value="Metalloproteases ('zincins'), catalytic domain"/>
    <property type="match status" value="1"/>
</dbReference>
<evidence type="ECO:0000256" key="14">
    <source>
        <dbReference type="PROSITE-ProRule" id="PRU00108"/>
    </source>
</evidence>
<dbReference type="InterPro" id="IPR042097">
    <property type="entry name" value="Aminopeptidase_N-like_N_sf"/>
</dbReference>
<evidence type="ECO:0000256" key="3">
    <source>
        <dbReference type="ARBA" id="ARBA00022670"/>
    </source>
</evidence>
<name>A0AA39H5X5_9BILA</name>
<dbReference type="GO" id="GO:0042277">
    <property type="term" value="F:peptide binding"/>
    <property type="evidence" value="ECO:0007669"/>
    <property type="project" value="TreeGrafter"/>
</dbReference>
<keyword evidence="9 14" id="KW-0371">Homeobox</keyword>
<evidence type="ECO:0000256" key="17">
    <source>
        <dbReference type="SAM" id="Phobius"/>
    </source>
</evidence>
<evidence type="ECO:0000256" key="8">
    <source>
        <dbReference type="ARBA" id="ARBA00023125"/>
    </source>
</evidence>
<dbReference type="Gene3D" id="1.25.50.20">
    <property type="match status" value="1"/>
</dbReference>
<evidence type="ECO:0000259" key="18">
    <source>
        <dbReference type="PROSITE" id="PS50071"/>
    </source>
</evidence>
<keyword evidence="6 12" id="KW-0862">Zinc</keyword>
<dbReference type="GO" id="GO:0005634">
    <property type="term" value="C:nucleus"/>
    <property type="evidence" value="ECO:0007669"/>
    <property type="project" value="UniProtKB-SubCell"/>
</dbReference>
<dbReference type="GO" id="GO:0070006">
    <property type="term" value="F:metalloaminopeptidase activity"/>
    <property type="evidence" value="ECO:0007669"/>
    <property type="project" value="TreeGrafter"/>
</dbReference>
<evidence type="ECO:0000256" key="12">
    <source>
        <dbReference type="PIRSR" id="PIRSR634016-3"/>
    </source>
</evidence>
<dbReference type="Gene3D" id="2.60.40.1910">
    <property type="match status" value="1"/>
</dbReference>
<dbReference type="PROSITE" id="PS50071">
    <property type="entry name" value="HOMEOBOX_2"/>
    <property type="match status" value="1"/>
</dbReference>
<feature type="DNA-binding region" description="Homeobox" evidence="14">
    <location>
        <begin position="1159"/>
        <end position="1218"/>
    </location>
</feature>
<feature type="binding site" evidence="12">
    <location>
        <position position="453"/>
    </location>
    <ligand>
        <name>Zn(2+)</name>
        <dbReference type="ChEBI" id="CHEBI:29105"/>
        <note>catalytic</note>
    </ligand>
</feature>
<proteinExistence type="inferred from homology"/>
<keyword evidence="17" id="KW-0812">Transmembrane</keyword>
<dbReference type="CDD" id="cd00086">
    <property type="entry name" value="homeodomain"/>
    <property type="match status" value="1"/>
</dbReference>
<dbReference type="PRINTS" id="PR00756">
    <property type="entry name" value="ALADIPTASE"/>
</dbReference>
<evidence type="ECO:0000256" key="4">
    <source>
        <dbReference type="ARBA" id="ARBA00022723"/>
    </source>
</evidence>
<dbReference type="InterPro" id="IPR017970">
    <property type="entry name" value="Homeobox_CS"/>
</dbReference>
<dbReference type="InterPro" id="IPR045357">
    <property type="entry name" value="Aminopeptidase_N-like_N"/>
</dbReference>
<dbReference type="FunFam" id="1.10.10.60:FF:000679">
    <property type="entry name" value="Homeobox protein aristaless"/>
    <property type="match status" value="1"/>
</dbReference>
<dbReference type="Gene3D" id="1.10.390.10">
    <property type="entry name" value="Neutral Protease Domain 2"/>
    <property type="match status" value="1"/>
</dbReference>
<feature type="compositionally biased region" description="Basic and acidic residues" evidence="16">
    <location>
        <begin position="1137"/>
        <end position="1148"/>
    </location>
</feature>
<comment type="cofactor">
    <cofactor evidence="12">
        <name>Zn(2+)</name>
        <dbReference type="ChEBI" id="CHEBI:29105"/>
    </cofactor>
    <text evidence="12">Binds 1 zinc ion per subunit.</text>
</comment>
<feature type="binding site" evidence="12">
    <location>
        <position position="476"/>
    </location>
    <ligand>
        <name>Zn(2+)</name>
        <dbReference type="ChEBI" id="CHEBI:29105"/>
        <note>catalytic</note>
    </ligand>
</feature>
<dbReference type="InterPro" id="IPR001356">
    <property type="entry name" value="HD"/>
</dbReference>
<evidence type="ECO:0000256" key="7">
    <source>
        <dbReference type="ARBA" id="ARBA00023049"/>
    </source>
</evidence>
<feature type="region of interest" description="Disordered" evidence="16">
    <location>
        <begin position="1082"/>
        <end position="1168"/>
    </location>
</feature>
<dbReference type="GO" id="GO:0030182">
    <property type="term" value="P:neuron differentiation"/>
    <property type="evidence" value="ECO:0007669"/>
    <property type="project" value="UniProtKB-ARBA"/>
</dbReference>
<dbReference type="InterPro" id="IPR009057">
    <property type="entry name" value="Homeodomain-like_sf"/>
</dbReference>
<evidence type="ECO:0000256" key="5">
    <source>
        <dbReference type="ARBA" id="ARBA00022801"/>
    </source>
</evidence>
<dbReference type="GO" id="GO:0003677">
    <property type="term" value="F:DNA binding"/>
    <property type="evidence" value="ECO:0007669"/>
    <property type="project" value="UniProtKB-UniRule"/>
</dbReference>
<reference evidence="19" key="1">
    <citation type="submission" date="2023-06" db="EMBL/GenBank/DDBJ databases">
        <title>Genomic analysis of the entomopathogenic nematode Steinernema hermaphroditum.</title>
        <authorList>
            <person name="Schwarz E.M."/>
            <person name="Heppert J.K."/>
            <person name="Baniya A."/>
            <person name="Schwartz H.T."/>
            <person name="Tan C.-H."/>
            <person name="Antoshechkin I."/>
            <person name="Sternberg P.W."/>
            <person name="Goodrich-Blair H."/>
            <person name="Dillman A.R."/>
        </authorList>
    </citation>
    <scope>NUCLEOTIDE SEQUENCE</scope>
    <source>
        <strain evidence="19">PS9179</strain>
        <tissue evidence="19">Whole animal</tissue>
    </source>
</reference>
<keyword evidence="7" id="KW-0482">Metalloprotease</keyword>
<evidence type="ECO:0000256" key="11">
    <source>
        <dbReference type="PIRSR" id="PIRSR634016-1"/>
    </source>
</evidence>
<accession>A0AA39H5X5</accession>
<organism evidence="19 20">
    <name type="scientific">Steinernema hermaphroditum</name>
    <dbReference type="NCBI Taxonomy" id="289476"/>
    <lineage>
        <taxon>Eukaryota</taxon>
        <taxon>Metazoa</taxon>
        <taxon>Ecdysozoa</taxon>
        <taxon>Nematoda</taxon>
        <taxon>Chromadorea</taxon>
        <taxon>Rhabditida</taxon>
        <taxon>Tylenchina</taxon>
        <taxon>Panagrolaimomorpha</taxon>
        <taxon>Strongyloidoidea</taxon>
        <taxon>Steinernematidae</taxon>
        <taxon>Steinernema</taxon>
    </lineage>
</organism>
<feature type="site" description="Transition state stabilizer" evidence="13">
    <location>
        <position position="538"/>
    </location>
</feature>
<dbReference type="EMBL" id="JAUCMV010000005">
    <property type="protein sequence ID" value="KAK0398412.1"/>
    <property type="molecule type" value="Genomic_DNA"/>
</dbReference>
<dbReference type="Pfam" id="PF00046">
    <property type="entry name" value="Homeodomain"/>
    <property type="match status" value="1"/>
</dbReference>
<dbReference type="GO" id="GO:0005737">
    <property type="term" value="C:cytoplasm"/>
    <property type="evidence" value="ECO:0007669"/>
    <property type="project" value="TreeGrafter"/>
</dbReference>
<keyword evidence="10 14" id="KW-0539">Nucleus</keyword>
<evidence type="ECO:0000256" key="6">
    <source>
        <dbReference type="ARBA" id="ARBA00022833"/>
    </source>
</evidence>
<dbReference type="SUPFAM" id="SSF46689">
    <property type="entry name" value="Homeodomain-like"/>
    <property type="match status" value="1"/>
</dbReference>
<feature type="compositionally biased region" description="Polar residues" evidence="16">
    <location>
        <begin position="1082"/>
        <end position="1119"/>
    </location>
</feature>
<keyword evidence="8 14" id="KW-0238">DNA-binding</keyword>
<dbReference type="InterPro" id="IPR001930">
    <property type="entry name" value="Peptidase_M1"/>
</dbReference>
<sequence>MHGDTFDGMPTPPFPIDETEPCLRKSPGIGTQKNVTFKGGCHKQSRADCVRLFILGLLFVAIFIFGAFLALFIGHWRSQRNVGNYVDIREEEDTPNVFQRNLTVRDVYPPFSNEYADQLFHSNSKNVPDIPIIPVPKSVLPVHYDLHLDFTEISTKEHIFGNVSILFESFSNATDDELIFHAAQNIFFHRIRVRHEGRPLKLTSVRRQVSKKLVRVVLSERLNASWYTLEIEFRTKICQQDGEGVYCYRKQIVHNETDEPTEFVGFTTKFEPTLASSFIPCWDEPRVKASFDITVKHQRAITVLSNTAILKKKGRRKSKSEDVVVTKYAKTPPMPVYLLAFAVGDFQPLEVRTNRNIPLTIWAYPEDFLKIRYAANFTPSIFSLHEQEFNSLYPLSKIDFVAARNFPVGGMENWGLIVFHYSMLLLDSQLEENENMTVDLIAEEYKIDKIITHEVSHQWFGNLVTPYDWQDLWLNEGFATFYTYEFLKHTRPLLALNEYYLRLIQLFDKQSSTERVALVRPVTMQSDLNKMFDRLHLYTKGAVMVRLVKELVGAEEFKEGIQKYLEKNAYQSVDNLSLWAVMPTFSDHGATREKVSQVMESWLTYEGLPEIKLTRNYDDHTIEITQSVADSNRHIVFLREDAPTGAWESKTSRRRRCQQRRCHRSLRHLRTEDEGPEGGRLWTIPFTYLFGSATSSKGQTVRQFWIHNASTKFVDVELHPGEMVLANPQWLYPFKVNYDVTNWRLIIDQLITKCEDIPTFSRLQLLVDGETYLMQSEHPQVYIHLLSYLARENDLGVLLRGLDQVYTVVEMFSSTVIIGPLLVYLQPVFRHFDEMLDYSTNDPNTGALWLLEPKRLTKLYQIRCIGNMPSCDQKKMIDDWLRYPMALDAQQHQRVSAVCHYLFTQAGTQEIALLSGILKQKGGEWTVAMQLATCVRDEHLLRESSYAVQYNRKFREIFWQGIADLTLTERQLLFSVVETSSSEHIAQMLIHSARSLAELKIIMRLLPSPNGIIQLNIDYLVRKLSWIETTAVSQINEPMDLSGESFGFPVHLMSAAVNALDAAQNGPMFDIGTVGSHFTNLPPSDQVNLIGGTPNNPSNQVTSTYAETTPVDQPKQSISEKLPKIESIKTEYGNSKDLNEKEDRESKESSSSGVTNQKPRRQRTHFTSHQLTELENWFSRNRYPDMATREEIAIWISLTEPRVRVWFKNRRAKWRKRERHVVAPELKSFPNPSNFSPSLFPGSTGQFDESSSAFCGYNGATWQTSTYPSRPSTFGWPIKPSTPIPSSNSFSPLMTQPSPSAAVRFAVSSATATPPASFFYTRSPLEQMKSTADEKLRFLGAGPSPTDYLSQGYVATGQSTSSTLGTFPISGCQYTGTL</sequence>
<dbReference type="PANTHER" id="PTHR11533">
    <property type="entry name" value="PROTEASE M1 ZINC METALLOPROTEASE"/>
    <property type="match status" value="1"/>
</dbReference>
<evidence type="ECO:0000256" key="2">
    <source>
        <dbReference type="ARBA" id="ARBA00010136"/>
    </source>
</evidence>
<dbReference type="GO" id="GO:0005615">
    <property type="term" value="C:extracellular space"/>
    <property type="evidence" value="ECO:0007669"/>
    <property type="project" value="TreeGrafter"/>
</dbReference>
<feature type="transmembrane region" description="Helical" evidence="17">
    <location>
        <begin position="52"/>
        <end position="76"/>
    </location>
</feature>
<keyword evidence="4 12" id="KW-0479">Metal-binding</keyword>
<dbReference type="InterPro" id="IPR050344">
    <property type="entry name" value="Peptidase_M1_aminopeptidases"/>
</dbReference>
<dbReference type="InterPro" id="IPR027268">
    <property type="entry name" value="Peptidase_M4/M1_CTD_sf"/>
</dbReference>
<dbReference type="GO" id="GO:0006508">
    <property type="term" value="P:proteolysis"/>
    <property type="evidence" value="ECO:0007669"/>
    <property type="project" value="UniProtKB-KW"/>
</dbReference>
<dbReference type="GO" id="GO:0016020">
    <property type="term" value="C:membrane"/>
    <property type="evidence" value="ECO:0007669"/>
    <property type="project" value="TreeGrafter"/>
</dbReference>
<dbReference type="Gene3D" id="1.10.10.60">
    <property type="entry name" value="Homeodomain-like"/>
    <property type="match status" value="1"/>
</dbReference>
<keyword evidence="3" id="KW-0645">Protease</keyword>
<evidence type="ECO:0000256" key="16">
    <source>
        <dbReference type="SAM" id="MobiDB-lite"/>
    </source>
</evidence>
<evidence type="ECO:0000256" key="13">
    <source>
        <dbReference type="PIRSR" id="PIRSR634016-4"/>
    </source>
</evidence>
<comment type="similarity">
    <text evidence="2">Belongs to the peptidase M1 family.</text>
</comment>
<evidence type="ECO:0000313" key="19">
    <source>
        <dbReference type="EMBL" id="KAK0398412.1"/>
    </source>
</evidence>
<dbReference type="GO" id="GO:0000981">
    <property type="term" value="F:DNA-binding transcription factor activity, RNA polymerase II-specific"/>
    <property type="evidence" value="ECO:0007669"/>
    <property type="project" value="InterPro"/>
</dbReference>
<keyword evidence="20" id="KW-1185">Reference proteome</keyword>
<keyword evidence="17" id="KW-1133">Transmembrane helix</keyword>
<dbReference type="Pfam" id="PF17900">
    <property type="entry name" value="Peptidase_M1_N"/>
    <property type="match status" value="1"/>
</dbReference>
<feature type="binding site" evidence="12">
    <location>
        <position position="457"/>
    </location>
    <ligand>
        <name>Zn(2+)</name>
        <dbReference type="ChEBI" id="CHEBI:29105"/>
        <note>catalytic</note>
    </ligand>
</feature>
<evidence type="ECO:0000313" key="20">
    <source>
        <dbReference type="Proteomes" id="UP001175271"/>
    </source>
</evidence>
<dbReference type="SMART" id="SM00389">
    <property type="entry name" value="HOX"/>
    <property type="match status" value="1"/>
</dbReference>
<dbReference type="Pfam" id="PF01433">
    <property type="entry name" value="Peptidase_M1"/>
    <property type="match status" value="1"/>
</dbReference>